<proteinExistence type="predicted"/>
<organism evidence="2 3">
    <name type="scientific">Nitrosovibrio tenuis</name>
    <dbReference type="NCBI Taxonomy" id="1233"/>
    <lineage>
        <taxon>Bacteria</taxon>
        <taxon>Pseudomonadati</taxon>
        <taxon>Pseudomonadota</taxon>
        <taxon>Betaproteobacteria</taxon>
        <taxon>Nitrosomonadales</taxon>
        <taxon>Nitrosomonadaceae</taxon>
        <taxon>Nitrosovibrio</taxon>
    </lineage>
</organism>
<evidence type="ECO:0000313" key="3">
    <source>
        <dbReference type="Proteomes" id="UP000198620"/>
    </source>
</evidence>
<evidence type="ECO:0000313" key="2">
    <source>
        <dbReference type="EMBL" id="SEK34923.1"/>
    </source>
</evidence>
<feature type="region of interest" description="Disordered" evidence="1">
    <location>
        <begin position="40"/>
        <end position="76"/>
    </location>
</feature>
<feature type="region of interest" description="Disordered" evidence="1">
    <location>
        <begin position="90"/>
        <end position="129"/>
    </location>
</feature>
<accession>A0A1H7G9G7</accession>
<dbReference type="AlphaFoldDB" id="A0A1H7G9G7"/>
<sequence>MSAEPLSKSYVNMMAALRDAMREGGGREWPTPPFTTRLVKQTARKAPSRSGCSKMGRDRAGRSSAFQRKVRPRSGMQAPINAVAAPDAARPRFPQIPGGRFGRDRAGRSSAFQRKVRPRSGMQAPTNAVAAPDAARFRFPQLPGRRFGRDRAGRSSAFQRKVRPRSGMQAPTNAVAAPDATRFRFPLRGDPRATLWAPLCCTPWHRRPHCGLGRPPYDYPNGARNAHTGDLFRGSLC</sequence>
<name>A0A1H7G9G7_9PROT</name>
<feature type="region of interest" description="Disordered" evidence="1">
    <location>
        <begin position="143"/>
        <end position="173"/>
    </location>
</feature>
<gene>
    <name evidence="2" type="ORF">SAMN05216387_101220</name>
</gene>
<keyword evidence="3" id="KW-1185">Reference proteome</keyword>
<dbReference type="STRING" id="1233.SAMN05216387_101220"/>
<protein>
    <submittedName>
        <fullName evidence="2">Uncharacterized protein</fullName>
    </submittedName>
</protein>
<dbReference type="EMBL" id="FOBH01000001">
    <property type="protein sequence ID" value="SEK34923.1"/>
    <property type="molecule type" value="Genomic_DNA"/>
</dbReference>
<reference evidence="2 3" key="1">
    <citation type="submission" date="2016-10" db="EMBL/GenBank/DDBJ databases">
        <authorList>
            <person name="de Groot N.N."/>
        </authorList>
    </citation>
    <scope>NUCLEOTIDE SEQUENCE [LARGE SCALE GENOMIC DNA]</scope>
    <source>
        <strain evidence="2 3">Nv1</strain>
    </source>
</reference>
<evidence type="ECO:0000256" key="1">
    <source>
        <dbReference type="SAM" id="MobiDB-lite"/>
    </source>
</evidence>
<dbReference type="Proteomes" id="UP000198620">
    <property type="component" value="Unassembled WGS sequence"/>
</dbReference>